<dbReference type="AlphaFoldDB" id="A0A5J4X4B0"/>
<accession>A0A5J4X4B0</accession>
<proteinExistence type="predicted"/>
<dbReference type="Proteomes" id="UP000324800">
    <property type="component" value="Unassembled WGS sequence"/>
</dbReference>
<name>A0A5J4X4B0_9EUKA</name>
<gene>
    <name evidence="1" type="ORF">EZS28_003123</name>
</gene>
<evidence type="ECO:0000313" key="1">
    <source>
        <dbReference type="EMBL" id="KAA6401349.1"/>
    </source>
</evidence>
<evidence type="ECO:0000313" key="2">
    <source>
        <dbReference type="Proteomes" id="UP000324800"/>
    </source>
</evidence>
<protein>
    <submittedName>
        <fullName evidence="1">Uncharacterized protein</fullName>
    </submittedName>
</protein>
<dbReference type="EMBL" id="SNRW01000405">
    <property type="protein sequence ID" value="KAA6401349.1"/>
    <property type="molecule type" value="Genomic_DNA"/>
</dbReference>
<reference evidence="1 2" key="1">
    <citation type="submission" date="2019-03" db="EMBL/GenBank/DDBJ databases">
        <title>Single cell metagenomics reveals metabolic interactions within the superorganism composed of flagellate Streblomastix strix and complex community of Bacteroidetes bacteria on its surface.</title>
        <authorList>
            <person name="Treitli S.C."/>
            <person name="Kolisko M."/>
            <person name="Husnik F."/>
            <person name="Keeling P."/>
            <person name="Hampl V."/>
        </authorList>
    </citation>
    <scope>NUCLEOTIDE SEQUENCE [LARGE SCALE GENOMIC DNA]</scope>
    <source>
        <strain evidence="1">ST1C</strain>
    </source>
</reference>
<comment type="caution">
    <text evidence="1">The sequence shown here is derived from an EMBL/GenBank/DDBJ whole genome shotgun (WGS) entry which is preliminary data.</text>
</comment>
<organism evidence="1 2">
    <name type="scientific">Streblomastix strix</name>
    <dbReference type="NCBI Taxonomy" id="222440"/>
    <lineage>
        <taxon>Eukaryota</taxon>
        <taxon>Metamonada</taxon>
        <taxon>Preaxostyla</taxon>
        <taxon>Oxymonadida</taxon>
        <taxon>Streblomastigidae</taxon>
        <taxon>Streblomastix</taxon>
    </lineage>
</organism>
<sequence>MQEIGIVTCGLIIQFLRKTHHPKGYQLPTQAWNNGAPLQKYLAPEERLNCQKLEVLGGDWPRPTKWRQQRIIFVYPESGCGSSSVSFAYKHDTGEGRINGNIDIGGSHSWQEQPSCRRVVTIVRELGLRNKIRGFVV</sequence>